<dbReference type="EMBL" id="LGUC01000001">
    <property type="protein sequence ID" value="KPN29426.1"/>
    <property type="molecule type" value="Genomic_DNA"/>
</dbReference>
<evidence type="ECO:0000256" key="1">
    <source>
        <dbReference type="SAM" id="MobiDB-lite"/>
    </source>
</evidence>
<dbReference type="STRING" id="699431.SY89_00139"/>
<name>A0A0P7H7Q6_9EURY</name>
<dbReference type="AlphaFoldDB" id="A0A0P7H7Q6"/>
<reference evidence="3" key="1">
    <citation type="submission" date="2013-11" db="EMBL/GenBank/DDBJ databases">
        <authorList>
            <person name="Hoang H.T."/>
            <person name="Killian M.L."/>
            <person name="Madson D.M."/>
            <person name="Arruda P.H.E."/>
            <person name="Sun D."/>
            <person name="Schwartz K.J."/>
            <person name="Yoon K."/>
        </authorList>
    </citation>
    <scope>NUCLEOTIDE SEQUENCE [LARGE SCALE GENOMIC DNA]</scope>
    <source>
        <strain evidence="3">CDK2</strain>
    </source>
</reference>
<comment type="caution">
    <text evidence="2">The sequence shown here is derived from an EMBL/GenBank/DDBJ whole genome shotgun (WGS) entry which is preliminary data.</text>
</comment>
<keyword evidence="3" id="KW-1185">Reference proteome</keyword>
<evidence type="ECO:0000313" key="3">
    <source>
        <dbReference type="Proteomes" id="UP000050535"/>
    </source>
</evidence>
<proteinExistence type="predicted"/>
<dbReference type="OrthoDB" id="190728at2157"/>
<organism evidence="2 3">
    <name type="scientific">Halolamina pelagica</name>
    <dbReference type="NCBI Taxonomy" id="699431"/>
    <lineage>
        <taxon>Archaea</taxon>
        <taxon>Methanobacteriati</taxon>
        <taxon>Methanobacteriota</taxon>
        <taxon>Stenosarchaea group</taxon>
        <taxon>Halobacteria</taxon>
        <taxon>Halobacteriales</taxon>
        <taxon>Haloferacaceae</taxon>
    </lineage>
</organism>
<evidence type="ECO:0008006" key="4">
    <source>
        <dbReference type="Google" id="ProtNLM"/>
    </source>
</evidence>
<feature type="compositionally biased region" description="Low complexity" evidence="1">
    <location>
        <begin position="29"/>
        <end position="51"/>
    </location>
</feature>
<dbReference type="RefSeq" id="WP_054582724.1">
    <property type="nucleotide sequence ID" value="NZ_LGUC01000001.1"/>
</dbReference>
<dbReference type="Proteomes" id="UP000050535">
    <property type="component" value="Unassembled WGS sequence"/>
</dbReference>
<accession>A0A0P7H7Q6</accession>
<evidence type="ECO:0000313" key="2">
    <source>
        <dbReference type="EMBL" id="KPN29426.1"/>
    </source>
</evidence>
<feature type="region of interest" description="Disordered" evidence="1">
    <location>
        <begin position="29"/>
        <end position="54"/>
    </location>
</feature>
<protein>
    <recommendedName>
        <fullName evidence="4">Secreted glycoprotein</fullName>
    </recommendedName>
</protein>
<sequence length="279" mass="29387">MTANNTPVDRRTALRTLAVGAVVGVSGCAAEDGPLPGPDPGTDGTGTSDGPFRNVGVEGTTLVVELAPDTEIDQVNLIQPNGELWGTRGVAAGAEQVSFEFRAAYTPGEYDVLGLNGEETVVEASLAIRPNLEIREVGLYRNHRDKPWEEVYGESDTNRLINGEAFVTVANTGTGPETVTELVFTGDVPNPVENPRRNGIERTDSAIVPVDTQVDLYSASFPFGSVSPGGMGCSSDGNHGEFTVTLETAIKASEVTKTFDVEYSGSSDLDDCSITITEA</sequence>
<gene>
    <name evidence="2" type="ORF">SY89_00139</name>
</gene>